<dbReference type="InterPro" id="IPR011049">
    <property type="entry name" value="Serralysin-like_metalloprot_C"/>
</dbReference>
<accession>A0A0K2UTQ2</accession>
<dbReference type="Gene3D" id="2.150.10.10">
    <property type="entry name" value="Serralysin-like metalloprotease, C-terminal"/>
    <property type="match status" value="1"/>
</dbReference>
<protein>
    <recommendedName>
        <fullName evidence="2">Calcium-binding protein</fullName>
    </recommendedName>
</protein>
<reference evidence="1" key="1">
    <citation type="submission" date="2014-05" db="EMBL/GenBank/DDBJ databases">
        <authorList>
            <person name="Chronopoulou M."/>
        </authorList>
    </citation>
    <scope>NUCLEOTIDE SEQUENCE</scope>
    <source>
        <tissue evidence="1">Whole organism</tissue>
    </source>
</reference>
<dbReference type="PROSITE" id="PS00330">
    <property type="entry name" value="HEMOLYSIN_CALCIUM"/>
    <property type="match status" value="3"/>
</dbReference>
<dbReference type="EMBL" id="HACA01024049">
    <property type="protein sequence ID" value="CDW41410.1"/>
    <property type="molecule type" value="Transcribed_RNA"/>
</dbReference>
<sequence length="111" mass="10888">MGFWVVTDMTVGGDGGDMIVGGLGGDMIIGGEGGDMIVGGKGGDMIVGGEGGDMIVGGDGGDIIAPGGAGGPTKFGELNVEDTKLRVGWLKNVDDGRGGGMGNDGNELDWD</sequence>
<dbReference type="InterPro" id="IPR018511">
    <property type="entry name" value="Hemolysin-typ_Ca-bd_CS"/>
</dbReference>
<evidence type="ECO:0000313" key="1">
    <source>
        <dbReference type="EMBL" id="CDW41410.1"/>
    </source>
</evidence>
<dbReference type="SUPFAM" id="SSF51120">
    <property type="entry name" value="beta-Roll"/>
    <property type="match status" value="1"/>
</dbReference>
<organism evidence="1">
    <name type="scientific">Lepeophtheirus salmonis</name>
    <name type="common">Salmon louse</name>
    <name type="synonym">Caligus salmonis</name>
    <dbReference type="NCBI Taxonomy" id="72036"/>
    <lineage>
        <taxon>Eukaryota</taxon>
        <taxon>Metazoa</taxon>
        <taxon>Ecdysozoa</taxon>
        <taxon>Arthropoda</taxon>
        <taxon>Crustacea</taxon>
        <taxon>Multicrustacea</taxon>
        <taxon>Hexanauplia</taxon>
        <taxon>Copepoda</taxon>
        <taxon>Siphonostomatoida</taxon>
        <taxon>Caligidae</taxon>
        <taxon>Lepeophtheirus</taxon>
    </lineage>
</organism>
<name>A0A0K2UTQ2_LEPSM</name>
<dbReference type="PRINTS" id="PR00313">
    <property type="entry name" value="CABNDNGRPT"/>
</dbReference>
<dbReference type="AlphaFoldDB" id="A0A0K2UTQ2"/>
<evidence type="ECO:0008006" key="2">
    <source>
        <dbReference type="Google" id="ProtNLM"/>
    </source>
</evidence>
<proteinExistence type="predicted"/>